<evidence type="ECO:0000256" key="2">
    <source>
        <dbReference type="ARBA" id="ARBA00022448"/>
    </source>
</evidence>
<evidence type="ECO:0000313" key="14">
    <source>
        <dbReference type="EMBL" id="MFD2160715.1"/>
    </source>
</evidence>
<proteinExistence type="inferred from homology"/>
<dbReference type="PANTHER" id="PTHR43386">
    <property type="entry name" value="OLIGOPEPTIDE TRANSPORT SYSTEM PERMEASE PROTEIN APPC"/>
    <property type="match status" value="1"/>
</dbReference>
<dbReference type="EMBL" id="JBHUJB010000089">
    <property type="protein sequence ID" value="MFD2160715.1"/>
    <property type="molecule type" value="Genomic_DNA"/>
</dbReference>
<evidence type="ECO:0000259" key="13">
    <source>
        <dbReference type="PROSITE" id="PS50928"/>
    </source>
</evidence>
<keyword evidence="7" id="KW-0653">Protein transport</keyword>
<evidence type="ECO:0000256" key="3">
    <source>
        <dbReference type="ARBA" id="ARBA00022475"/>
    </source>
</evidence>
<comment type="caution">
    <text evidence="14">The sequence shown here is derived from an EMBL/GenBank/DDBJ whole genome shotgun (WGS) entry which is preliminary data.</text>
</comment>
<evidence type="ECO:0000313" key="15">
    <source>
        <dbReference type="Proteomes" id="UP001597389"/>
    </source>
</evidence>
<keyword evidence="6" id="KW-0571">Peptide transport</keyword>
<evidence type="ECO:0000256" key="11">
    <source>
        <dbReference type="ARBA" id="ARBA00072251"/>
    </source>
</evidence>
<dbReference type="Pfam" id="PF12911">
    <property type="entry name" value="OppC_N"/>
    <property type="match status" value="1"/>
</dbReference>
<feature type="transmembrane region" description="Helical" evidence="12">
    <location>
        <begin position="91"/>
        <end position="113"/>
    </location>
</feature>
<evidence type="ECO:0000256" key="12">
    <source>
        <dbReference type="RuleBase" id="RU363032"/>
    </source>
</evidence>
<dbReference type="SUPFAM" id="SSF161098">
    <property type="entry name" value="MetI-like"/>
    <property type="match status" value="1"/>
</dbReference>
<dbReference type="InterPro" id="IPR000515">
    <property type="entry name" value="MetI-like"/>
</dbReference>
<evidence type="ECO:0000256" key="6">
    <source>
        <dbReference type="ARBA" id="ARBA00022856"/>
    </source>
</evidence>
<dbReference type="PROSITE" id="PS50928">
    <property type="entry name" value="ABC_TM1"/>
    <property type="match status" value="1"/>
</dbReference>
<dbReference type="Pfam" id="PF00528">
    <property type="entry name" value="BPD_transp_1"/>
    <property type="match status" value="1"/>
</dbReference>
<evidence type="ECO:0000256" key="5">
    <source>
        <dbReference type="ARBA" id="ARBA00022692"/>
    </source>
</evidence>
<keyword evidence="9 12" id="KW-0472">Membrane</keyword>
<keyword evidence="8 12" id="KW-1133">Transmembrane helix</keyword>
<accession>A0ABW4ZFP3</accession>
<evidence type="ECO:0000256" key="7">
    <source>
        <dbReference type="ARBA" id="ARBA00022927"/>
    </source>
</evidence>
<dbReference type="InterPro" id="IPR035906">
    <property type="entry name" value="MetI-like_sf"/>
</dbReference>
<evidence type="ECO:0000256" key="10">
    <source>
        <dbReference type="ARBA" id="ARBA00024202"/>
    </source>
</evidence>
<dbReference type="Proteomes" id="UP001597389">
    <property type="component" value="Unassembled WGS sequence"/>
</dbReference>
<comment type="subcellular location">
    <subcellularLocation>
        <location evidence="1">Cell inner membrane</location>
        <topology evidence="1">Multi-pass membrane protein</topology>
    </subcellularLocation>
    <subcellularLocation>
        <location evidence="12">Cell membrane</location>
        <topology evidence="12">Multi-pass membrane protein</topology>
    </subcellularLocation>
</comment>
<reference evidence="15" key="1">
    <citation type="journal article" date="2019" name="Int. J. Syst. Evol. Microbiol.">
        <title>The Global Catalogue of Microorganisms (GCM) 10K type strain sequencing project: providing services to taxonomists for standard genome sequencing and annotation.</title>
        <authorList>
            <consortium name="The Broad Institute Genomics Platform"/>
            <consortium name="The Broad Institute Genome Sequencing Center for Infectious Disease"/>
            <person name="Wu L."/>
            <person name="Ma J."/>
        </authorList>
    </citation>
    <scope>NUCLEOTIDE SEQUENCE [LARGE SCALE GENOMIC DNA]</scope>
    <source>
        <strain evidence="15">CCUG 57942</strain>
    </source>
</reference>
<sequence length="316" mass="34711">MAKEPSPTIIEGSSLWHDAWIRLSKNKLAIVSMWIVILIVLACFIGPFIYGVDPNHGELSNKLLPPSAEYPLGTDQIGRDLLARILYGGQISLLVAFAATAISVTIGIAYGAISGYVGGKMDNTMMRIVDGLLALPFLIIVILFREVISGHIETMGKFLINEQGWDRDFVLRYQNIIPLFIAIGASGWLTMSRIVRTQTASLTRLEYVEAARSLGLGHIRILFQHIIPNTLGPIIIFTTLTIPSFILYEAALSFLGLGIEPPNSSWGKLIQEGANYLETNFTVLLFPALVFSITLFAFNFLGDGLRDALDPKASKD</sequence>
<evidence type="ECO:0000256" key="9">
    <source>
        <dbReference type="ARBA" id="ARBA00023136"/>
    </source>
</evidence>
<evidence type="ECO:0000256" key="8">
    <source>
        <dbReference type="ARBA" id="ARBA00022989"/>
    </source>
</evidence>
<evidence type="ECO:0000256" key="1">
    <source>
        <dbReference type="ARBA" id="ARBA00004429"/>
    </source>
</evidence>
<evidence type="ECO:0000256" key="4">
    <source>
        <dbReference type="ARBA" id="ARBA00022519"/>
    </source>
</evidence>
<feature type="transmembrane region" description="Helical" evidence="12">
    <location>
        <begin position="234"/>
        <end position="259"/>
    </location>
</feature>
<organism evidence="14 15">
    <name type="scientific">Rubritalea tangerina</name>
    <dbReference type="NCBI Taxonomy" id="430798"/>
    <lineage>
        <taxon>Bacteria</taxon>
        <taxon>Pseudomonadati</taxon>
        <taxon>Verrucomicrobiota</taxon>
        <taxon>Verrucomicrobiia</taxon>
        <taxon>Verrucomicrobiales</taxon>
        <taxon>Rubritaleaceae</taxon>
        <taxon>Rubritalea</taxon>
    </lineage>
</organism>
<name>A0ABW4ZFP3_9BACT</name>
<gene>
    <name evidence="14" type="ORF">ACFSW8_17555</name>
</gene>
<dbReference type="InterPro" id="IPR050366">
    <property type="entry name" value="BP-dependent_transpt_permease"/>
</dbReference>
<dbReference type="InterPro" id="IPR025966">
    <property type="entry name" value="OppC_N"/>
</dbReference>
<feature type="transmembrane region" description="Helical" evidence="12">
    <location>
        <begin position="28"/>
        <end position="50"/>
    </location>
</feature>
<protein>
    <recommendedName>
        <fullName evidence="11">Oligopeptide transport system permease protein OppC</fullName>
    </recommendedName>
</protein>
<comment type="similarity">
    <text evidence="10">Belongs to the binding-protein-dependent transport system permease family. OppBC subfamily.</text>
</comment>
<dbReference type="Gene3D" id="1.10.3720.10">
    <property type="entry name" value="MetI-like"/>
    <property type="match status" value="1"/>
</dbReference>
<dbReference type="PANTHER" id="PTHR43386:SF2">
    <property type="entry name" value="OLIGOPEPTIDE TRANSPORT SYSTEM PERMEASE PROTEIN OPPC"/>
    <property type="match status" value="1"/>
</dbReference>
<feature type="transmembrane region" description="Helical" evidence="12">
    <location>
        <begin position="176"/>
        <end position="195"/>
    </location>
</feature>
<keyword evidence="3" id="KW-1003">Cell membrane</keyword>
<keyword evidence="15" id="KW-1185">Reference proteome</keyword>
<keyword evidence="5 12" id="KW-0812">Transmembrane</keyword>
<dbReference type="RefSeq" id="WP_377178901.1">
    <property type="nucleotide sequence ID" value="NZ_JBHUJB010000089.1"/>
</dbReference>
<keyword evidence="4" id="KW-0997">Cell inner membrane</keyword>
<dbReference type="CDD" id="cd06261">
    <property type="entry name" value="TM_PBP2"/>
    <property type="match status" value="1"/>
</dbReference>
<keyword evidence="2 12" id="KW-0813">Transport</keyword>
<feature type="domain" description="ABC transmembrane type-1" evidence="13">
    <location>
        <begin position="89"/>
        <end position="302"/>
    </location>
</feature>
<feature type="transmembrane region" description="Helical" evidence="12">
    <location>
        <begin position="279"/>
        <end position="302"/>
    </location>
</feature>
<feature type="transmembrane region" description="Helical" evidence="12">
    <location>
        <begin position="125"/>
        <end position="144"/>
    </location>
</feature>